<proteinExistence type="predicted"/>
<dbReference type="Pfam" id="PF23247">
    <property type="entry name" value="LRR_RPS2"/>
    <property type="match status" value="1"/>
</dbReference>
<name>A0A5J9SDD8_9POAL</name>
<dbReference type="InterPro" id="IPR057135">
    <property type="entry name" value="At4g27190-like_LRR"/>
</dbReference>
<dbReference type="InterPro" id="IPR050905">
    <property type="entry name" value="Plant_NBS-LRR"/>
</dbReference>
<dbReference type="PANTHER" id="PTHR33463:SF194">
    <property type="entry name" value="OS04G0431700 PROTEIN"/>
    <property type="match status" value="1"/>
</dbReference>
<dbReference type="InterPro" id="IPR032675">
    <property type="entry name" value="LRR_dom_sf"/>
</dbReference>
<dbReference type="PANTHER" id="PTHR33463">
    <property type="entry name" value="NB-ARC DOMAIN-CONTAINING PROTEIN-RELATED"/>
    <property type="match status" value="1"/>
</dbReference>
<evidence type="ECO:0000259" key="1">
    <source>
        <dbReference type="Pfam" id="PF23247"/>
    </source>
</evidence>
<dbReference type="SUPFAM" id="SSF52058">
    <property type="entry name" value="L domain-like"/>
    <property type="match status" value="1"/>
</dbReference>
<evidence type="ECO:0000313" key="2">
    <source>
        <dbReference type="EMBL" id="TVT97297.1"/>
    </source>
</evidence>
<dbReference type="Proteomes" id="UP000324897">
    <property type="component" value="Unassembled WGS sequence"/>
</dbReference>
<keyword evidence="3" id="KW-1185">Reference proteome</keyword>
<feature type="non-terminal residue" evidence="2">
    <location>
        <position position="1"/>
    </location>
</feature>
<comment type="caution">
    <text evidence="2">The sequence shown here is derived from an EMBL/GenBank/DDBJ whole genome shotgun (WGS) entry which is preliminary data.</text>
</comment>
<dbReference type="OrthoDB" id="1582237at2759"/>
<sequence>MVDCSVSSSRSGYTCCDRERLAGLRTTISQQRSGRRTSSKCKTLDCSEWKSRRSLQRKIAEELKFDQTTMNMFDKQDEEDDFSGVDQVSRDLINDVSIMIDKTLREHSFIIIFLNGSDDELDLIDFGVPPFSTFANNIMIWSFKRRPLTLQDTWKYYFSRLEAKLRFTPLFVYSYFHIQELTPSEFGDLLHEEAASIVARHPFYNKKPCRWVSLTSKNLKVDDREPPFLQCRGLRFLGLDHCINNLTTEGEGYCIEWAFLHSLWVLDLRYTDWDEILAEEKIDLMANLMDLNIEGLRCWQFLNQLQTRLPYLRRLRIIRPTQQEKISADTSISFVERTKLEILDLSGNSEMKKLPTNLSNACVLQVLVLDGCDGLENVDAPTEIPSSLTSFSLDSYGPAHHGTSSNIELPPESSYTKHFYDQDKKDVKTIKISLQGCKQLSILFLRGLSNLMELDLSGTALTVLDFGSMVVDVPRLKRLFLLGCGFLRAIKWGSILEQQLQLELLCIDTRPGTWTRPSPTKHDPSHFQVHAVLADVRLARSLWTLAYEKRELNVSFDIHVPSSGIVDCETLRQPEAISNEMTKPTELHHHCLANQYDDVLTEIRDTPTPIEAFPEPPAGRLDSHVEINCGGCILETELTRSGSYGSLGGIITEFTKSLHVHDASINVSMPAGSWTCLKWCRMERFSGSEGAVFSRCLKNPDDLEIIWVSEIAMARCVWINGRLFASLRHLNLRSCPRLEYALPLGANNYSLFPSLKTIHVVHCGDLRHVFALNKDFYSYNPDYGMLFPALAAICLHDLPKLMGICEVTKMFTPNLQTVKIRGCFNLRRLPTVGELPPTGCVRWWKPAVEVEKDVWDALEWDGMDARHHPSYYEPPVHSRYYRKRRLLRGSLLRYISSTTLMHSSVHLCIVFIVPADCAIIIALPTGEPFNKTTGHPSILLWGT</sequence>
<dbReference type="EMBL" id="RWGY01001038">
    <property type="protein sequence ID" value="TVT97297.1"/>
    <property type="molecule type" value="Genomic_DNA"/>
</dbReference>
<dbReference type="AlphaFoldDB" id="A0A5J9SDD8"/>
<reference evidence="2 3" key="1">
    <citation type="journal article" date="2019" name="Sci. Rep.">
        <title>A high-quality genome of Eragrostis curvula grass provides insights into Poaceae evolution and supports new strategies to enhance forage quality.</title>
        <authorList>
            <person name="Carballo J."/>
            <person name="Santos B.A.C.M."/>
            <person name="Zappacosta D."/>
            <person name="Garbus I."/>
            <person name="Selva J.P."/>
            <person name="Gallo C.A."/>
            <person name="Diaz A."/>
            <person name="Albertini E."/>
            <person name="Caccamo M."/>
            <person name="Echenique V."/>
        </authorList>
    </citation>
    <scope>NUCLEOTIDE SEQUENCE [LARGE SCALE GENOMIC DNA]</scope>
    <source>
        <strain evidence="3">cv. Victoria</strain>
        <tissue evidence="2">Leaf</tissue>
    </source>
</reference>
<gene>
    <name evidence="2" type="ORF">EJB05_57459</name>
</gene>
<feature type="domain" description="Disease resistance protein At4g27190-like leucine-rich repeats" evidence="1">
    <location>
        <begin position="720"/>
        <end position="829"/>
    </location>
</feature>
<protein>
    <recommendedName>
        <fullName evidence="1">Disease resistance protein At4g27190-like leucine-rich repeats domain-containing protein</fullName>
    </recommendedName>
</protein>
<evidence type="ECO:0000313" key="3">
    <source>
        <dbReference type="Proteomes" id="UP000324897"/>
    </source>
</evidence>
<dbReference type="Gene3D" id="3.80.10.10">
    <property type="entry name" value="Ribonuclease Inhibitor"/>
    <property type="match status" value="2"/>
</dbReference>
<accession>A0A5J9SDD8</accession>
<organism evidence="2 3">
    <name type="scientific">Eragrostis curvula</name>
    <name type="common">weeping love grass</name>
    <dbReference type="NCBI Taxonomy" id="38414"/>
    <lineage>
        <taxon>Eukaryota</taxon>
        <taxon>Viridiplantae</taxon>
        <taxon>Streptophyta</taxon>
        <taxon>Embryophyta</taxon>
        <taxon>Tracheophyta</taxon>
        <taxon>Spermatophyta</taxon>
        <taxon>Magnoliopsida</taxon>
        <taxon>Liliopsida</taxon>
        <taxon>Poales</taxon>
        <taxon>Poaceae</taxon>
        <taxon>PACMAD clade</taxon>
        <taxon>Chloridoideae</taxon>
        <taxon>Eragrostideae</taxon>
        <taxon>Eragrostidinae</taxon>
        <taxon>Eragrostis</taxon>
    </lineage>
</organism>
<dbReference type="Gramene" id="TVT97297">
    <property type="protein sequence ID" value="TVT97297"/>
    <property type="gene ID" value="EJB05_57459"/>
</dbReference>